<evidence type="ECO:0000313" key="4">
    <source>
        <dbReference type="EMBL" id="KAF5875151.1"/>
    </source>
</evidence>
<reference evidence="4 5" key="1">
    <citation type="journal article" date="2020" name="Phytopathology">
        <title>A high-quality genome resource of Botrytis fragariae, a new and rapidly spreading fungal pathogen causing strawberry gray mold in the U.S.A.</title>
        <authorList>
            <person name="Wu Y."/>
            <person name="Saski C.A."/>
            <person name="Schnabel G."/>
            <person name="Xiao S."/>
            <person name="Hu M."/>
        </authorList>
    </citation>
    <scope>NUCLEOTIDE SEQUENCE [LARGE SCALE GENOMIC DNA]</scope>
    <source>
        <strain evidence="4 5">BVB16</strain>
    </source>
</reference>
<dbReference type="OrthoDB" id="3565018at2759"/>
<dbReference type="PANTHER" id="PTHR35186:SF4">
    <property type="entry name" value="PRION-INHIBITION AND PROPAGATION HELO DOMAIN-CONTAINING PROTEIN"/>
    <property type="match status" value="1"/>
</dbReference>
<dbReference type="PANTHER" id="PTHR35186">
    <property type="entry name" value="ANK_REP_REGION DOMAIN-CONTAINING PROTEIN"/>
    <property type="match status" value="1"/>
</dbReference>
<organism evidence="4 5">
    <name type="scientific">Botrytis fragariae</name>
    <dbReference type="NCBI Taxonomy" id="1964551"/>
    <lineage>
        <taxon>Eukaryota</taxon>
        <taxon>Fungi</taxon>
        <taxon>Dikarya</taxon>
        <taxon>Ascomycota</taxon>
        <taxon>Pezizomycotina</taxon>
        <taxon>Leotiomycetes</taxon>
        <taxon>Helotiales</taxon>
        <taxon>Sclerotiniaceae</taxon>
        <taxon>Botrytis</taxon>
    </lineage>
</organism>
<sequence>MSGIEVAGLVLAVLPFFISAAEHYNDGLDPIRRFIRAPYEIQKIALALNDQQTSLRLILIPLFAKLPSLNAVQKEALSDPNGDLSSLWGDKQLEEELEVALGSAYVSYMNTLNTIVTALVDIIKDKSLKLNSASNQEQLRTLYKEASNIDWRQGSLQRRIRFSRNEKKRARLLKEIDQCNKNLRRTWSQADAATPFLDSWNKNNKEPLLKVKEFAGCLHRALLKCWQCQCCAAHDTLLRIENRQTRMIKKAKDTVRFDLLFVSNDATSAAGDSSAWKQMQVVVVPKSEPSLQNTRPSAILWSPLDPNTGPILPNVSGPPASGSSSAMMTSTPRGPASSFNLNSSEEIDYQNLKAINTICEVSNSPQSIHECFGFVVDEARKLKGTFEVPRWHKSFPSRILNLGDLLKRISGPTLSVVPTSSTTLFKLERITLAVNLASSLLQLHATPWFNERWNKSEILFLSDKSNPSMRPVDIERPLLAHKFFSSGITSPTPRNSLPAPTHPNISVLCLGIMLLELWFAEPIESRRFSSDLVNGVPNSSTDLIVAERWVKENGNLENMPAGYFQAVSSCVFCFFQPMPINKSLENPDFREAIWRNVVVPLEKELQTWKNGGT</sequence>
<feature type="compositionally biased region" description="Low complexity" evidence="1">
    <location>
        <begin position="317"/>
        <end position="331"/>
    </location>
</feature>
<dbReference type="Pfam" id="PF24476">
    <property type="entry name" value="DUF7580"/>
    <property type="match status" value="1"/>
</dbReference>
<evidence type="ECO:0000256" key="2">
    <source>
        <dbReference type="SAM" id="SignalP"/>
    </source>
</evidence>
<keyword evidence="2" id="KW-0732">Signal</keyword>
<dbReference type="GeneID" id="59257702"/>
<dbReference type="EMBL" id="JABFCT010000006">
    <property type="protein sequence ID" value="KAF5875151.1"/>
    <property type="molecule type" value="Genomic_DNA"/>
</dbReference>
<keyword evidence="5" id="KW-1185">Reference proteome</keyword>
<feature type="chain" id="PRO_5034637171" description="DUF7580 domain-containing protein" evidence="2">
    <location>
        <begin position="21"/>
        <end position="613"/>
    </location>
</feature>
<feature type="domain" description="DUF7580" evidence="3">
    <location>
        <begin position="210"/>
        <end position="607"/>
    </location>
</feature>
<feature type="signal peptide" evidence="2">
    <location>
        <begin position="1"/>
        <end position="20"/>
    </location>
</feature>
<accession>A0A8H6AX07</accession>
<dbReference type="RefSeq" id="XP_037194097.1">
    <property type="nucleotide sequence ID" value="XM_037334010.1"/>
</dbReference>
<comment type="caution">
    <text evidence="4">The sequence shown here is derived from an EMBL/GenBank/DDBJ whole genome shotgun (WGS) entry which is preliminary data.</text>
</comment>
<dbReference type="Proteomes" id="UP000531561">
    <property type="component" value="Unassembled WGS sequence"/>
</dbReference>
<protein>
    <recommendedName>
        <fullName evidence="3">DUF7580 domain-containing protein</fullName>
    </recommendedName>
</protein>
<evidence type="ECO:0000259" key="3">
    <source>
        <dbReference type="Pfam" id="PF24476"/>
    </source>
</evidence>
<gene>
    <name evidence="4" type="ORF">Bfra_003604</name>
</gene>
<evidence type="ECO:0000256" key="1">
    <source>
        <dbReference type="SAM" id="MobiDB-lite"/>
    </source>
</evidence>
<dbReference type="InterPro" id="IPR056002">
    <property type="entry name" value="DUF7580"/>
</dbReference>
<evidence type="ECO:0000313" key="5">
    <source>
        <dbReference type="Proteomes" id="UP000531561"/>
    </source>
</evidence>
<name>A0A8H6AX07_9HELO</name>
<feature type="region of interest" description="Disordered" evidence="1">
    <location>
        <begin position="315"/>
        <end position="339"/>
    </location>
</feature>
<proteinExistence type="predicted"/>
<dbReference type="AlphaFoldDB" id="A0A8H6AX07"/>